<evidence type="ECO:0000256" key="4">
    <source>
        <dbReference type="ARBA" id="ARBA00022989"/>
    </source>
</evidence>
<name>A0A3G6J2V9_9CORY</name>
<evidence type="ECO:0000256" key="3">
    <source>
        <dbReference type="ARBA" id="ARBA00022692"/>
    </source>
</evidence>
<dbReference type="InterPro" id="IPR018076">
    <property type="entry name" value="T2SS_GspF_dom"/>
</dbReference>
<evidence type="ECO:0000256" key="5">
    <source>
        <dbReference type="ARBA" id="ARBA00023136"/>
    </source>
</evidence>
<keyword evidence="3 6" id="KW-0812">Transmembrane</keyword>
<evidence type="ECO:0000313" key="9">
    <source>
        <dbReference type="Proteomes" id="UP000271587"/>
    </source>
</evidence>
<dbReference type="AlphaFoldDB" id="A0A3G6J2V9"/>
<dbReference type="RefSeq" id="WP_123935508.1">
    <property type="nucleotide sequence ID" value="NZ_CP033897.1"/>
</dbReference>
<keyword evidence="9" id="KW-1185">Reference proteome</keyword>
<reference evidence="8 9" key="1">
    <citation type="submission" date="2018-11" db="EMBL/GenBank/DDBJ databases">
        <authorList>
            <person name="Kleinhagauer T."/>
            <person name="Glaeser S.P."/>
            <person name="Spergser J."/>
            <person name="Ruckert C."/>
            <person name="Kaempfer P."/>
            <person name="Busse H.-J."/>
        </authorList>
    </citation>
    <scope>NUCLEOTIDE SEQUENCE [LARGE SCALE GENOMIC DNA]</scope>
    <source>
        <strain evidence="8 9">W8</strain>
    </source>
</reference>
<feature type="transmembrane region" description="Helical" evidence="6">
    <location>
        <begin position="58"/>
        <end position="76"/>
    </location>
</feature>
<gene>
    <name evidence="8" type="ORF">CGERO_09965</name>
</gene>
<keyword evidence="4 6" id="KW-1133">Transmembrane helix</keyword>
<dbReference type="GO" id="GO:0005886">
    <property type="term" value="C:plasma membrane"/>
    <property type="evidence" value="ECO:0007669"/>
    <property type="project" value="UniProtKB-SubCell"/>
</dbReference>
<keyword evidence="2" id="KW-1003">Cell membrane</keyword>
<sequence>MRQSFIGELAPLIVIVLASAWVPPAPVRRIQRRKSSSTSARFVLVGAVLLVAPLLARYVLLFASALVLLAAGWKVFRDMQKERRQQQQRQTLSKMLGMCVSELRCGASLGDCLEHAAQQHQYEPAATAFAAAARSLHTGGGASAQLEHYCEQMPDLRTVAHCWRIAERHGIAMAPLLENAERQLRARLHHRQRTNAAMQGPKATAAILCALPLVGMLLGAAMGVNVPQLLVSSFIGNCMLLIGIVLISSGLLWTQRIIRGATS</sequence>
<protein>
    <submittedName>
        <fullName evidence="8">Bacterial type II secretion system protein F domain protein</fullName>
    </submittedName>
</protein>
<evidence type="ECO:0000256" key="1">
    <source>
        <dbReference type="ARBA" id="ARBA00004651"/>
    </source>
</evidence>
<evidence type="ECO:0000313" key="8">
    <source>
        <dbReference type="EMBL" id="AZA12279.1"/>
    </source>
</evidence>
<evidence type="ECO:0000256" key="2">
    <source>
        <dbReference type="ARBA" id="ARBA00022475"/>
    </source>
</evidence>
<dbReference type="OrthoDB" id="4421971at2"/>
<comment type="subcellular location">
    <subcellularLocation>
        <location evidence="1">Cell membrane</location>
        <topology evidence="1">Multi-pass membrane protein</topology>
    </subcellularLocation>
</comment>
<feature type="transmembrane region" description="Helical" evidence="6">
    <location>
        <begin position="203"/>
        <end position="224"/>
    </location>
</feature>
<dbReference type="Pfam" id="PF00482">
    <property type="entry name" value="T2SSF"/>
    <property type="match status" value="1"/>
</dbReference>
<proteinExistence type="predicted"/>
<keyword evidence="5 6" id="KW-0472">Membrane</keyword>
<feature type="transmembrane region" description="Helical" evidence="6">
    <location>
        <begin position="230"/>
        <end position="253"/>
    </location>
</feature>
<evidence type="ECO:0000259" key="7">
    <source>
        <dbReference type="Pfam" id="PF00482"/>
    </source>
</evidence>
<organism evidence="8 9">
    <name type="scientific">Corynebacterium gerontici</name>
    <dbReference type="NCBI Taxonomy" id="2079234"/>
    <lineage>
        <taxon>Bacteria</taxon>
        <taxon>Bacillati</taxon>
        <taxon>Actinomycetota</taxon>
        <taxon>Actinomycetes</taxon>
        <taxon>Mycobacteriales</taxon>
        <taxon>Corynebacteriaceae</taxon>
        <taxon>Corynebacterium</taxon>
    </lineage>
</organism>
<accession>A0A3G6J2V9</accession>
<dbReference type="Proteomes" id="UP000271587">
    <property type="component" value="Chromosome"/>
</dbReference>
<dbReference type="PANTHER" id="PTHR35007:SF4">
    <property type="entry name" value="CONSERVED TRANSMEMBRANE PROTEIN-RELATED"/>
    <property type="match status" value="1"/>
</dbReference>
<dbReference type="EMBL" id="CP033897">
    <property type="protein sequence ID" value="AZA12279.1"/>
    <property type="molecule type" value="Genomic_DNA"/>
</dbReference>
<feature type="transmembrane region" description="Helical" evidence="6">
    <location>
        <begin position="6"/>
        <end position="23"/>
    </location>
</feature>
<dbReference type="KEGG" id="cgk:CGERO_09965"/>
<evidence type="ECO:0000256" key="6">
    <source>
        <dbReference type="SAM" id="Phobius"/>
    </source>
</evidence>
<feature type="domain" description="Type II secretion system protein GspF" evidence="7">
    <location>
        <begin position="100"/>
        <end position="217"/>
    </location>
</feature>
<dbReference type="PANTHER" id="PTHR35007">
    <property type="entry name" value="INTEGRAL MEMBRANE PROTEIN-RELATED"/>
    <property type="match status" value="1"/>
</dbReference>